<organism evidence="6 7">
    <name type="scientific">Mycena pura</name>
    <dbReference type="NCBI Taxonomy" id="153505"/>
    <lineage>
        <taxon>Eukaryota</taxon>
        <taxon>Fungi</taxon>
        <taxon>Dikarya</taxon>
        <taxon>Basidiomycota</taxon>
        <taxon>Agaricomycotina</taxon>
        <taxon>Agaricomycetes</taxon>
        <taxon>Agaricomycetidae</taxon>
        <taxon>Agaricales</taxon>
        <taxon>Marasmiineae</taxon>
        <taxon>Mycenaceae</taxon>
        <taxon>Mycena</taxon>
    </lineage>
</organism>
<dbReference type="GO" id="GO:0008168">
    <property type="term" value="F:methyltransferase activity"/>
    <property type="evidence" value="ECO:0007669"/>
    <property type="project" value="UniProtKB-KW"/>
</dbReference>
<keyword evidence="7" id="KW-1185">Reference proteome</keyword>
<reference evidence="6" key="1">
    <citation type="submission" date="2023-03" db="EMBL/GenBank/DDBJ databases">
        <title>Massive genome expansion in bonnet fungi (Mycena s.s.) driven by repeated elements and novel gene families across ecological guilds.</title>
        <authorList>
            <consortium name="Lawrence Berkeley National Laboratory"/>
            <person name="Harder C.B."/>
            <person name="Miyauchi S."/>
            <person name="Viragh M."/>
            <person name="Kuo A."/>
            <person name="Thoen E."/>
            <person name="Andreopoulos B."/>
            <person name="Lu D."/>
            <person name="Skrede I."/>
            <person name="Drula E."/>
            <person name="Henrissat B."/>
            <person name="Morin E."/>
            <person name="Kohler A."/>
            <person name="Barry K."/>
            <person name="LaButti K."/>
            <person name="Morin E."/>
            <person name="Salamov A."/>
            <person name="Lipzen A."/>
            <person name="Mereny Z."/>
            <person name="Hegedus B."/>
            <person name="Baldrian P."/>
            <person name="Stursova M."/>
            <person name="Weitz H."/>
            <person name="Taylor A."/>
            <person name="Grigoriev I.V."/>
            <person name="Nagy L.G."/>
            <person name="Martin F."/>
            <person name="Kauserud H."/>
        </authorList>
    </citation>
    <scope>NUCLEOTIDE SEQUENCE</scope>
    <source>
        <strain evidence="6">9144</strain>
    </source>
</reference>
<dbReference type="AlphaFoldDB" id="A0AAD6V8G0"/>
<keyword evidence="5" id="KW-0443">Lipid metabolism</keyword>
<dbReference type="Gene3D" id="3.40.50.150">
    <property type="entry name" value="Vaccinia Virus protein VP39"/>
    <property type="match status" value="1"/>
</dbReference>
<dbReference type="InterPro" id="IPR050723">
    <property type="entry name" value="CFA/CMAS"/>
</dbReference>
<accession>A0AAD6V8G0</accession>
<dbReference type="PANTHER" id="PTHR43667">
    <property type="entry name" value="CYCLOPROPANE-FATTY-ACYL-PHOSPHOLIPID SYNTHASE"/>
    <property type="match status" value="1"/>
</dbReference>
<evidence type="ECO:0000256" key="2">
    <source>
        <dbReference type="ARBA" id="ARBA00022603"/>
    </source>
</evidence>
<evidence type="ECO:0000256" key="1">
    <source>
        <dbReference type="ARBA" id="ARBA00010815"/>
    </source>
</evidence>
<dbReference type="Proteomes" id="UP001219525">
    <property type="component" value="Unassembled WGS sequence"/>
</dbReference>
<dbReference type="InterPro" id="IPR003333">
    <property type="entry name" value="CMAS"/>
</dbReference>
<comment type="caution">
    <text evidence="6">The sequence shown here is derived from an EMBL/GenBank/DDBJ whole genome shotgun (WGS) entry which is preliminary data.</text>
</comment>
<evidence type="ECO:0000256" key="5">
    <source>
        <dbReference type="ARBA" id="ARBA00023098"/>
    </source>
</evidence>
<sequence length="497" mass="55472">MALYSSQLLQTPTTHSPYSLFRLLDTAWCTFTETIASTGWRAIHPVARSNILRLLANITVGKITLVTESHTLHFGEADCALHATLRVKSDAFWVRVALFTDLGLAEAFMFGDLDCEDISALIQILIANRHLLTVETMLASVLAKGRALTSNKFIGSLANSRANISAHYDLGNTMFSAFLSKDMNYSSAIFKDFNEDLDPTIAVRESLEEAQLRKCRLVLKKANIRPGQRVLEIGTGWGCLAILAAETFDCTVETVTLSSNQAALARTRIAEAGFADRITVHCMDFRECRRRPEWAGSFDRFISVEMIEHVGKEFFVEYWAVADWALKKDTGVGVVQGITIPDARVAAYDASVDFAQKWSESSLCRPLRATADDEAAWAVFPGGYLPSFSLWVSTLNEGSAGRLVVDSVLNIGPHYARTLREWKRRFLASWDGLSGVKQALEEQYQLDAQGLEIFRRKWIYYFDYCEAAFKTRTLGDHLVTFTREGNVGFGCDLEVDA</sequence>
<dbReference type="PIRSF" id="PIRSF003085">
    <property type="entry name" value="CMAS"/>
    <property type="match status" value="1"/>
</dbReference>
<dbReference type="GO" id="GO:0032259">
    <property type="term" value="P:methylation"/>
    <property type="evidence" value="ECO:0007669"/>
    <property type="project" value="UniProtKB-KW"/>
</dbReference>
<keyword evidence="3" id="KW-0808">Transferase</keyword>
<gene>
    <name evidence="6" type="ORF">GGX14DRAFT_644535</name>
</gene>
<dbReference type="PANTHER" id="PTHR43667:SF2">
    <property type="entry name" value="FATTY ACID C-METHYL TRANSFERASE"/>
    <property type="match status" value="1"/>
</dbReference>
<proteinExistence type="inferred from homology"/>
<comment type="similarity">
    <text evidence="1">Belongs to the CFA/CMAS family.</text>
</comment>
<dbReference type="InterPro" id="IPR029063">
    <property type="entry name" value="SAM-dependent_MTases_sf"/>
</dbReference>
<evidence type="ECO:0000256" key="3">
    <source>
        <dbReference type="ARBA" id="ARBA00022679"/>
    </source>
</evidence>
<evidence type="ECO:0000313" key="7">
    <source>
        <dbReference type="Proteomes" id="UP001219525"/>
    </source>
</evidence>
<keyword evidence="4" id="KW-0949">S-adenosyl-L-methionine</keyword>
<dbReference type="EMBL" id="JARJCW010000043">
    <property type="protein sequence ID" value="KAJ7205426.1"/>
    <property type="molecule type" value="Genomic_DNA"/>
</dbReference>
<dbReference type="GO" id="GO:0008610">
    <property type="term" value="P:lipid biosynthetic process"/>
    <property type="evidence" value="ECO:0007669"/>
    <property type="project" value="InterPro"/>
</dbReference>
<dbReference type="CDD" id="cd02440">
    <property type="entry name" value="AdoMet_MTases"/>
    <property type="match status" value="1"/>
</dbReference>
<dbReference type="Pfam" id="PF02353">
    <property type="entry name" value="CMAS"/>
    <property type="match status" value="1"/>
</dbReference>
<evidence type="ECO:0000313" key="6">
    <source>
        <dbReference type="EMBL" id="KAJ7205426.1"/>
    </source>
</evidence>
<dbReference type="SUPFAM" id="SSF53335">
    <property type="entry name" value="S-adenosyl-L-methionine-dependent methyltransferases"/>
    <property type="match status" value="1"/>
</dbReference>
<protein>
    <submittedName>
        <fullName evidence="6">CFS1-like protein</fullName>
    </submittedName>
</protein>
<name>A0AAD6V8G0_9AGAR</name>
<evidence type="ECO:0000256" key="4">
    <source>
        <dbReference type="ARBA" id="ARBA00022691"/>
    </source>
</evidence>
<keyword evidence="2" id="KW-0489">Methyltransferase</keyword>